<keyword evidence="7" id="KW-0812">Transmembrane</keyword>
<dbReference type="SUPFAM" id="SSF56112">
    <property type="entry name" value="Protein kinase-like (PK-like)"/>
    <property type="match status" value="1"/>
</dbReference>
<dbReference type="EMBL" id="CP121196">
    <property type="protein sequence ID" value="XBH16418.1"/>
    <property type="molecule type" value="Genomic_DNA"/>
</dbReference>
<evidence type="ECO:0000256" key="4">
    <source>
        <dbReference type="ARBA" id="ARBA00022840"/>
    </source>
</evidence>
<evidence type="ECO:0000259" key="8">
    <source>
        <dbReference type="PROSITE" id="PS50011"/>
    </source>
</evidence>
<evidence type="ECO:0000256" key="1">
    <source>
        <dbReference type="ARBA" id="ARBA00022679"/>
    </source>
</evidence>
<dbReference type="InterPro" id="IPR008271">
    <property type="entry name" value="Ser/Thr_kinase_AS"/>
</dbReference>
<keyword evidence="3 9" id="KW-0418">Kinase</keyword>
<evidence type="ECO:0000256" key="3">
    <source>
        <dbReference type="ARBA" id="ARBA00022777"/>
    </source>
</evidence>
<dbReference type="CDD" id="cd14014">
    <property type="entry name" value="STKc_PknB_like"/>
    <property type="match status" value="1"/>
</dbReference>
<dbReference type="SUPFAM" id="SSF48452">
    <property type="entry name" value="TPR-like"/>
    <property type="match status" value="1"/>
</dbReference>
<keyword evidence="4 5" id="KW-0067">ATP-binding</keyword>
<dbReference type="PANTHER" id="PTHR43289:SF34">
    <property type="entry name" value="SERINE_THREONINE-PROTEIN KINASE YBDM-RELATED"/>
    <property type="match status" value="1"/>
</dbReference>
<evidence type="ECO:0000256" key="7">
    <source>
        <dbReference type="SAM" id="Phobius"/>
    </source>
</evidence>
<gene>
    <name evidence="9" type="ORF">P8935_17825</name>
</gene>
<dbReference type="InterPro" id="IPR000719">
    <property type="entry name" value="Prot_kinase_dom"/>
</dbReference>
<dbReference type="InterPro" id="IPR011990">
    <property type="entry name" value="TPR-like_helical_dom_sf"/>
</dbReference>
<keyword evidence="2 5" id="KW-0547">Nucleotide-binding</keyword>
<dbReference type="PROSITE" id="PS00107">
    <property type="entry name" value="PROTEIN_KINASE_ATP"/>
    <property type="match status" value="1"/>
</dbReference>
<evidence type="ECO:0000313" key="9">
    <source>
        <dbReference type="EMBL" id="XBH16418.1"/>
    </source>
</evidence>
<feature type="domain" description="Protein kinase" evidence="8">
    <location>
        <begin position="81"/>
        <end position="353"/>
    </location>
</feature>
<reference evidence="9" key="1">
    <citation type="submission" date="2023-03" db="EMBL/GenBank/DDBJ databases">
        <title>Edaphobacter sp.</title>
        <authorList>
            <person name="Huber K.J."/>
            <person name="Papendorf J."/>
            <person name="Pilke C."/>
            <person name="Bunk B."/>
            <person name="Sproeer C."/>
            <person name="Pester M."/>
        </authorList>
    </citation>
    <scope>NUCLEOTIDE SEQUENCE</scope>
    <source>
        <strain evidence="9">DSM 110680</strain>
    </source>
</reference>
<proteinExistence type="predicted"/>
<evidence type="ECO:0000256" key="2">
    <source>
        <dbReference type="ARBA" id="ARBA00022741"/>
    </source>
</evidence>
<keyword evidence="1" id="KW-0808">Transferase</keyword>
<evidence type="ECO:0000256" key="6">
    <source>
        <dbReference type="SAM" id="MobiDB-lite"/>
    </source>
</evidence>
<feature type="region of interest" description="Disordered" evidence="6">
    <location>
        <begin position="883"/>
        <end position="913"/>
    </location>
</feature>
<dbReference type="Gene3D" id="1.25.40.10">
    <property type="entry name" value="Tetratricopeptide repeat domain"/>
    <property type="match status" value="1"/>
</dbReference>
<dbReference type="Gene3D" id="3.30.200.20">
    <property type="entry name" value="Phosphorylase Kinase, domain 1"/>
    <property type="match status" value="1"/>
</dbReference>
<accession>A0AAU7DFE5</accession>
<dbReference type="SMART" id="SM00220">
    <property type="entry name" value="S_TKc"/>
    <property type="match status" value="1"/>
</dbReference>
<feature type="binding site" evidence="5">
    <location>
        <position position="112"/>
    </location>
    <ligand>
        <name>ATP</name>
        <dbReference type="ChEBI" id="CHEBI:30616"/>
    </ligand>
</feature>
<dbReference type="PROSITE" id="PS00108">
    <property type="entry name" value="PROTEIN_KINASE_ST"/>
    <property type="match status" value="1"/>
</dbReference>
<dbReference type="Pfam" id="PF00069">
    <property type="entry name" value="Pkinase"/>
    <property type="match status" value="1"/>
</dbReference>
<dbReference type="AlphaFoldDB" id="A0AAU7DFE5"/>
<dbReference type="GO" id="GO:0004674">
    <property type="term" value="F:protein serine/threonine kinase activity"/>
    <property type="evidence" value="ECO:0007669"/>
    <property type="project" value="TreeGrafter"/>
</dbReference>
<dbReference type="Gene3D" id="1.10.510.10">
    <property type="entry name" value="Transferase(Phosphotransferase) domain 1"/>
    <property type="match status" value="1"/>
</dbReference>
<dbReference type="PANTHER" id="PTHR43289">
    <property type="entry name" value="MITOGEN-ACTIVATED PROTEIN KINASE KINASE KINASE 20-RELATED"/>
    <property type="match status" value="1"/>
</dbReference>
<feature type="compositionally biased region" description="Basic and acidic residues" evidence="6">
    <location>
        <begin position="898"/>
        <end position="913"/>
    </location>
</feature>
<protein>
    <submittedName>
        <fullName evidence="9">Protein kinase</fullName>
    </submittedName>
</protein>
<dbReference type="InterPro" id="IPR017441">
    <property type="entry name" value="Protein_kinase_ATP_BS"/>
</dbReference>
<keyword evidence="7" id="KW-1133">Transmembrane helix</keyword>
<name>A0AAU7DFE5_9BACT</name>
<dbReference type="PROSITE" id="PS50011">
    <property type="entry name" value="PROTEIN_KINASE_DOM"/>
    <property type="match status" value="1"/>
</dbReference>
<feature type="transmembrane region" description="Helical" evidence="7">
    <location>
        <begin position="378"/>
        <end position="399"/>
    </location>
</feature>
<sequence>MDLATERFLRIEAIFQEAIEAPEKVRDLLIEVQCKGDSQLMSEVRLLLEACKAAEQVDETWRSEAGTRGVDSLSLRRVGPYEIDKLLGRGGMGAVYLAHRADGQFEQEVAVKLIDLPLATALFRERFRQERQILAELQHPYIARLLDGGVTSEGDLYLVMEYVDGRPIHQYCNERQLSLSERLGLFLHICEAVQFAHQHFVVHRDLKPDNILVAPDGTPRLLDFGTAKLISPTIDRLDRTLTREGYSSFTPQYASPEQILGRTITAATDTYSLGVLLYYLITCALPYELKELTLEEMIRVICETPPRRPEHQAGSHKKIDVDLEAILMKALRKEPQDRYRSAELLASDIRAYMARQPVAARKGGFRYRAGKFIRRNSVLLLVGSFLAISLLAGITGILWQSHQTNIQKRKAEARSADLRQLSNSLLSELDQAIRDLPGSTGAQKLLVSRVLDHLDRMAADARDDRQTQLDLASAYIQIGQVQGDGYFQNMGDTPGALSDFDKAIAIANSLSMLDRKDREALRVLALALRSRSETLFRAGRTPEAVPLIRQATSAFDILTADSNASASLLAEAANAYGVMGDELGQPMIGSLNDVYGAVAAYRTDLSLVIRARKTDASVARTLRVAAIASMRIGEIEMDTDPVQALRDLDVALQFLDAMPKGEQASFGSARTRSAVLHRQAISLNELGRYDEAARLFDQVYQADLKRQSADPLDTRLLEDLIGDLSDEADGYEYAADPALARNPADRPRNLRMAASLYAKAIPLAEKFLRQEPANENLQETLAELILDVDSLHFALHSPGETKHQEKDQLAILRRLAHDTADPFMLYAVANVFLRVEPRSLRDPQFTLHCAQGSVERSFGTIPAMQLALAKAYRVAGQTARSREEAGKGLAILPPQRPNEPKPRLRKLLEIEAR</sequence>
<dbReference type="RefSeq" id="WP_348261647.1">
    <property type="nucleotide sequence ID" value="NZ_CP121196.1"/>
</dbReference>
<evidence type="ECO:0000256" key="5">
    <source>
        <dbReference type="PROSITE-ProRule" id="PRU10141"/>
    </source>
</evidence>
<dbReference type="InterPro" id="IPR011009">
    <property type="entry name" value="Kinase-like_dom_sf"/>
</dbReference>
<dbReference type="GO" id="GO:0005524">
    <property type="term" value="F:ATP binding"/>
    <property type="evidence" value="ECO:0007669"/>
    <property type="project" value="UniProtKB-UniRule"/>
</dbReference>
<keyword evidence="7" id="KW-0472">Membrane</keyword>
<organism evidence="9">
    <name type="scientific">Telmatobacter sp. DSM 110680</name>
    <dbReference type="NCBI Taxonomy" id="3036704"/>
    <lineage>
        <taxon>Bacteria</taxon>
        <taxon>Pseudomonadati</taxon>
        <taxon>Acidobacteriota</taxon>
        <taxon>Terriglobia</taxon>
        <taxon>Terriglobales</taxon>
        <taxon>Acidobacteriaceae</taxon>
        <taxon>Telmatobacter</taxon>
    </lineage>
</organism>